<protein>
    <recommendedName>
        <fullName evidence="4">BESS domain-containing protein</fullName>
    </recommendedName>
</protein>
<proteinExistence type="predicted"/>
<keyword evidence="3" id="KW-1185">Reference proteome</keyword>
<feature type="compositionally biased region" description="Polar residues" evidence="1">
    <location>
        <begin position="1"/>
        <end position="13"/>
    </location>
</feature>
<sequence length="240" mass="27032">MDEQSNWRGNDSPSNKRHWSPSDIRRRRLLDTVRIKIPKKSMNDKAAVLDDLLLQFAAKRKKNGLADDCQAHIKDRFNFVKKPEMKPQSLSKKNIQNAALRMKDGDDKISDLVTDIKSSKFRISSDPSVDCNITHGVATLSCYSNIPRITAVTEDLSDAPLQDCSRPQITNKLENISIHCDPKTYDNGTTNQQINNEFLDQTSRLSLDKNISNGSGATAAHQQQQAIVECSTNCSRRFIE</sequence>
<accession>A0ABD2WEN3</accession>
<comment type="caution">
    <text evidence="2">The sequence shown here is derived from an EMBL/GenBank/DDBJ whole genome shotgun (WGS) entry which is preliminary data.</text>
</comment>
<feature type="region of interest" description="Disordered" evidence="1">
    <location>
        <begin position="1"/>
        <end position="23"/>
    </location>
</feature>
<organism evidence="2 3">
    <name type="scientific">Trichogramma kaykai</name>
    <dbReference type="NCBI Taxonomy" id="54128"/>
    <lineage>
        <taxon>Eukaryota</taxon>
        <taxon>Metazoa</taxon>
        <taxon>Ecdysozoa</taxon>
        <taxon>Arthropoda</taxon>
        <taxon>Hexapoda</taxon>
        <taxon>Insecta</taxon>
        <taxon>Pterygota</taxon>
        <taxon>Neoptera</taxon>
        <taxon>Endopterygota</taxon>
        <taxon>Hymenoptera</taxon>
        <taxon>Apocrita</taxon>
        <taxon>Proctotrupomorpha</taxon>
        <taxon>Chalcidoidea</taxon>
        <taxon>Trichogrammatidae</taxon>
        <taxon>Trichogramma</taxon>
    </lineage>
</organism>
<evidence type="ECO:0008006" key="4">
    <source>
        <dbReference type="Google" id="ProtNLM"/>
    </source>
</evidence>
<dbReference type="AlphaFoldDB" id="A0ABD2WEN3"/>
<gene>
    <name evidence="2" type="ORF">TKK_013799</name>
</gene>
<dbReference type="EMBL" id="JBJJXI010000109">
    <property type="protein sequence ID" value="KAL3391471.1"/>
    <property type="molecule type" value="Genomic_DNA"/>
</dbReference>
<evidence type="ECO:0000313" key="3">
    <source>
        <dbReference type="Proteomes" id="UP001627154"/>
    </source>
</evidence>
<evidence type="ECO:0000256" key="1">
    <source>
        <dbReference type="SAM" id="MobiDB-lite"/>
    </source>
</evidence>
<evidence type="ECO:0000313" key="2">
    <source>
        <dbReference type="EMBL" id="KAL3391471.1"/>
    </source>
</evidence>
<reference evidence="2 3" key="1">
    <citation type="journal article" date="2024" name="bioRxiv">
        <title>A reference genome for Trichogramma kaykai: A tiny desert-dwelling parasitoid wasp with competing sex-ratio distorters.</title>
        <authorList>
            <person name="Culotta J."/>
            <person name="Lindsey A.R."/>
        </authorList>
    </citation>
    <scope>NUCLEOTIDE SEQUENCE [LARGE SCALE GENOMIC DNA]</scope>
    <source>
        <strain evidence="2 3">KSX58</strain>
    </source>
</reference>
<dbReference type="Proteomes" id="UP001627154">
    <property type="component" value="Unassembled WGS sequence"/>
</dbReference>
<name>A0ABD2WEN3_9HYME</name>